<organism evidence="1 2">
    <name type="scientific">Populus alba</name>
    <name type="common">White poplar</name>
    <dbReference type="NCBI Taxonomy" id="43335"/>
    <lineage>
        <taxon>Eukaryota</taxon>
        <taxon>Viridiplantae</taxon>
        <taxon>Streptophyta</taxon>
        <taxon>Embryophyta</taxon>
        <taxon>Tracheophyta</taxon>
        <taxon>Spermatophyta</taxon>
        <taxon>Magnoliopsida</taxon>
        <taxon>eudicotyledons</taxon>
        <taxon>Gunneridae</taxon>
        <taxon>Pentapetalae</taxon>
        <taxon>rosids</taxon>
        <taxon>fabids</taxon>
        <taxon>Malpighiales</taxon>
        <taxon>Salicaceae</taxon>
        <taxon>Saliceae</taxon>
        <taxon>Populus</taxon>
    </lineage>
</organism>
<keyword evidence="2" id="KW-1185">Reference proteome</keyword>
<dbReference type="EMBL" id="RCHU02000004">
    <property type="protein sequence ID" value="KAL3597226.1"/>
    <property type="molecule type" value="Genomic_DNA"/>
</dbReference>
<accession>A0ACC4CHK9</accession>
<evidence type="ECO:0000313" key="2">
    <source>
        <dbReference type="Proteomes" id="UP000309997"/>
    </source>
</evidence>
<name>A0ACC4CHK9_POPAL</name>
<comment type="caution">
    <text evidence="1">The sequence shown here is derived from an EMBL/GenBank/DDBJ whole genome shotgun (WGS) entry which is preliminary data.</text>
</comment>
<protein>
    <submittedName>
        <fullName evidence="1">Uncharacterized protein</fullName>
    </submittedName>
</protein>
<reference evidence="1 2" key="1">
    <citation type="journal article" date="2024" name="Plant Biotechnol. J.">
        <title>Genome and CRISPR/Cas9 system of a widespread forest tree (Populus alba) in the world.</title>
        <authorList>
            <person name="Liu Y.J."/>
            <person name="Jiang P.F."/>
            <person name="Han X.M."/>
            <person name="Li X.Y."/>
            <person name="Wang H.M."/>
            <person name="Wang Y.J."/>
            <person name="Wang X.X."/>
            <person name="Zeng Q.Y."/>
        </authorList>
    </citation>
    <scope>NUCLEOTIDE SEQUENCE [LARGE SCALE GENOMIC DNA]</scope>
    <source>
        <strain evidence="2">cv. PAL-ZL1</strain>
    </source>
</reference>
<sequence length="217" mass="23932">MRSDGKSAGNPVSDLLGLQCLVVLSYMKEKRVAKRVCGRGSGLIGLFATRVMEFAWLVVGEGNGKRMGKACLFVGMAFGRLPIMDVEGTALCQYILYRLVVCQIFFASFVVEILKCGENGSLGKTPISKVLVLLERSFASYEICGKRQQAYWKGEQNKTENWQSGSEQKQSENQELLVEEKEAVSFSGILQTAQNKTKHRPSLGVAETVRPTSHAVQ</sequence>
<evidence type="ECO:0000313" key="1">
    <source>
        <dbReference type="EMBL" id="KAL3597226.1"/>
    </source>
</evidence>
<dbReference type="Proteomes" id="UP000309997">
    <property type="component" value="Unassembled WGS sequence"/>
</dbReference>
<gene>
    <name evidence="1" type="ORF">D5086_008863</name>
</gene>
<proteinExistence type="predicted"/>